<reference evidence="2 3" key="1">
    <citation type="submission" date="2016-07" db="EMBL/GenBank/DDBJ databases">
        <title>Multiple horizontal gene transfer events from other fungi enriched the ability of initially mycotrophic Trichoderma (Ascomycota) to feed on dead plant biomass.</title>
        <authorList>
            <consortium name="DOE Joint Genome Institute"/>
            <person name="Aerts A."/>
            <person name="Atanasova L."/>
            <person name="Chenthamara K."/>
            <person name="Zhang J."/>
            <person name="Grujic M."/>
            <person name="Henrissat B."/>
            <person name="Kuo A."/>
            <person name="Salamov A."/>
            <person name="Lipzen A."/>
            <person name="Labutti K."/>
            <person name="Barry K."/>
            <person name="Miao Y."/>
            <person name="Rahimi M.J."/>
            <person name="Shen Q."/>
            <person name="Grigoriev I.V."/>
            <person name="Kubicek C.P."/>
            <person name="Druzhinina I.S."/>
        </authorList>
    </citation>
    <scope>NUCLEOTIDE SEQUENCE [LARGE SCALE GENOMIC DNA]</scope>
    <source>
        <strain evidence="2 3">CBS 433.97</strain>
    </source>
</reference>
<accession>A0A2T3ZG70</accession>
<dbReference type="EMBL" id="KZ679258">
    <property type="protein sequence ID" value="PTB43811.1"/>
    <property type="molecule type" value="Genomic_DNA"/>
</dbReference>
<feature type="compositionally biased region" description="Polar residues" evidence="1">
    <location>
        <begin position="211"/>
        <end position="221"/>
    </location>
</feature>
<dbReference type="STRING" id="1042311.A0A2T3ZG70"/>
<protein>
    <submittedName>
        <fullName evidence="2">Uncharacterized protein</fullName>
    </submittedName>
</protein>
<evidence type="ECO:0000313" key="3">
    <source>
        <dbReference type="Proteomes" id="UP000240493"/>
    </source>
</evidence>
<name>A0A2T3ZG70_TRIA4</name>
<keyword evidence="3" id="KW-1185">Reference proteome</keyword>
<dbReference type="Proteomes" id="UP000240493">
    <property type="component" value="Unassembled WGS sequence"/>
</dbReference>
<dbReference type="OrthoDB" id="4900226at2759"/>
<sequence>MALDNSPKMRDDPPPSYEFGAEECVAAINAVQLSQHLQNLAEALNSILDASFEKEQFIESLEATLRRQPAAKHAQMFDIAQTIFNACQNVYKFEEDPSISWKLSHEEKHEQFGEKVLDANESGSEKDAIAAEVHIRHRQNISAKDQPMLREITHGFKPSQAKSSKKVPRSKLISLNAKPLPILDGRNTKRVSTPVAMSPMTCDTTSHESLSDISRLSSPESMGTPPRIRAALQEETPKQPKQPKGPEYEFRSLISQSIEEFIYHARQQIKQLALYEVPSVTYDAIFGSLDDEESENRSNQWSIGSEWLRLVESGKAERERETINYALTAMAFQKWHASQMRLSTNKTPQMTEQTASKLIIDRLVGPTQESNSIQRRKNIRTHLTRGKKWNQLVEQLGHGILLKKAW</sequence>
<evidence type="ECO:0000256" key="1">
    <source>
        <dbReference type="SAM" id="MobiDB-lite"/>
    </source>
</evidence>
<gene>
    <name evidence="2" type="ORF">M441DRAFT_133552</name>
</gene>
<evidence type="ECO:0000313" key="2">
    <source>
        <dbReference type="EMBL" id="PTB43811.1"/>
    </source>
</evidence>
<organism evidence="2 3">
    <name type="scientific">Trichoderma asperellum (strain ATCC 204424 / CBS 433.97 / NBRC 101777)</name>
    <dbReference type="NCBI Taxonomy" id="1042311"/>
    <lineage>
        <taxon>Eukaryota</taxon>
        <taxon>Fungi</taxon>
        <taxon>Dikarya</taxon>
        <taxon>Ascomycota</taxon>
        <taxon>Pezizomycotina</taxon>
        <taxon>Sordariomycetes</taxon>
        <taxon>Hypocreomycetidae</taxon>
        <taxon>Hypocreales</taxon>
        <taxon>Hypocreaceae</taxon>
        <taxon>Trichoderma</taxon>
    </lineage>
</organism>
<proteinExistence type="predicted"/>
<feature type="region of interest" description="Disordered" evidence="1">
    <location>
        <begin position="195"/>
        <end position="225"/>
    </location>
</feature>
<dbReference type="AlphaFoldDB" id="A0A2T3ZG70"/>